<dbReference type="InterPro" id="IPR002347">
    <property type="entry name" value="SDR_fam"/>
</dbReference>
<dbReference type="AlphaFoldDB" id="A0A1I7CRE9"/>
<proteinExistence type="predicted"/>
<dbReference type="EMBL" id="FPBD01000006">
    <property type="protein sequence ID" value="SFU01995.1"/>
    <property type="molecule type" value="Genomic_DNA"/>
</dbReference>
<dbReference type="SUPFAM" id="SSF51735">
    <property type="entry name" value="NAD(P)-binding Rossmann-fold domains"/>
    <property type="match status" value="1"/>
</dbReference>
<evidence type="ECO:0000313" key="3">
    <source>
        <dbReference type="Proteomes" id="UP000183371"/>
    </source>
</evidence>
<dbReference type="Proteomes" id="UP000183371">
    <property type="component" value="Unassembled WGS sequence"/>
</dbReference>
<dbReference type="InterPro" id="IPR036291">
    <property type="entry name" value="NAD(P)-bd_dom_sf"/>
</dbReference>
<name>A0A1I7CRE9_9HYPH</name>
<dbReference type="GO" id="GO:0016491">
    <property type="term" value="F:oxidoreductase activity"/>
    <property type="evidence" value="ECO:0007669"/>
    <property type="project" value="UniProtKB-KW"/>
</dbReference>
<accession>A0A1I7CRE9</accession>
<organism evidence="2 3">
    <name type="scientific">Pseudovibrio denitrificans</name>
    <dbReference type="NCBI Taxonomy" id="258256"/>
    <lineage>
        <taxon>Bacteria</taxon>
        <taxon>Pseudomonadati</taxon>
        <taxon>Pseudomonadota</taxon>
        <taxon>Alphaproteobacteria</taxon>
        <taxon>Hyphomicrobiales</taxon>
        <taxon>Stappiaceae</taxon>
        <taxon>Pseudovibrio</taxon>
    </lineage>
</organism>
<dbReference type="Gene3D" id="3.40.50.720">
    <property type="entry name" value="NAD(P)-binding Rossmann-like Domain"/>
    <property type="match status" value="1"/>
</dbReference>
<keyword evidence="1" id="KW-0560">Oxidoreductase</keyword>
<evidence type="ECO:0000313" key="2">
    <source>
        <dbReference type="EMBL" id="SFU01995.1"/>
    </source>
</evidence>
<sequence length="308" mass="32976">MSPIKSVLITGANAGLGREAARQLAKVSTIEKIYLACRNEAKAQAAKAALEAEAKREIFEIILMDVMDPASVRHAISQMTAPVDALVLNAGGVGGRSPNDMTAYGVTNIYAVNMLGHVVLVDEMLERQLITSTVLYAGSEAARGIPKMGVTRPALKDASVDEFCAMADGRTFTEKSDPMDAYASVKLMGALWMSSMARQHPHVRFVTMSPGGTTGTNGFDDMPFLKRLFFKHVGGFLMPLLGMMHGVEDGAKRYVDGILDPKFKSGVFYASAGEGAVGKLVDQSTLFADLGNHSFQDNANQAVHQLVS</sequence>
<keyword evidence="3" id="KW-1185">Reference proteome</keyword>
<dbReference type="Pfam" id="PF00106">
    <property type="entry name" value="adh_short"/>
    <property type="match status" value="1"/>
</dbReference>
<dbReference type="PANTHER" id="PTHR43157">
    <property type="entry name" value="PHOSPHATIDYLINOSITOL-GLYCAN BIOSYNTHESIS CLASS F PROTEIN-RELATED"/>
    <property type="match status" value="1"/>
</dbReference>
<protein>
    <submittedName>
        <fullName evidence="2">Short chain dehydrogenase</fullName>
    </submittedName>
</protein>
<gene>
    <name evidence="2" type="ORF">SAMN05444141_106331</name>
</gene>
<reference evidence="3" key="1">
    <citation type="submission" date="2016-10" db="EMBL/GenBank/DDBJ databases">
        <authorList>
            <person name="Varghese N."/>
            <person name="Submissions S."/>
        </authorList>
    </citation>
    <scope>NUCLEOTIDE SEQUENCE [LARGE SCALE GENOMIC DNA]</scope>
    <source>
        <strain evidence="3">DSM 17465</strain>
    </source>
</reference>
<dbReference type="PANTHER" id="PTHR43157:SF31">
    <property type="entry name" value="PHOSPHATIDYLINOSITOL-GLYCAN BIOSYNTHESIS CLASS F PROTEIN"/>
    <property type="match status" value="1"/>
</dbReference>
<evidence type="ECO:0000256" key="1">
    <source>
        <dbReference type="ARBA" id="ARBA00023002"/>
    </source>
</evidence>
<dbReference type="RefSeq" id="WP_054784356.1">
    <property type="nucleotide sequence ID" value="NZ_FPBD01000006.1"/>
</dbReference>